<proteinExistence type="predicted"/>
<evidence type="ECO:0000313" key="2">
    <source>
        <dbReference type="Proteomes" id="UP001143309"/>
    </source>
</evidence>
<dbReference type="SUPFAM" id="SSF54001">
    <property type="entry name" value="Cysteine proteinases"/>
    <property type="match status" value="1"/>
</dbReference>
<dbReference type="InterPro" id="IPR038765">
    <property type="entry name" value="Papain-like_cys_pep_sf"/>
</dbReference>
<dbReference type="EMBL" id="BSFL01000005">
    <property type="protein sequence ID" value="GLK81731.1"/>
    <property type="molecule type" value="Genomic_DNA"/>
</dbReference>
<name>A0A9W6N8U4_9HYPH</name>
<reference evidence="1" key="2">
    <citation type="submission" date="2023-01" db="EMBL/GenBank/DDBJ databases">
        <authorList>
            <person name="Sun Q."/>
            <person name="Evtushenko L."/>
        </authorList>
    </citation>
    <scope>NUCLEOTIDE SEQUENCE</scope>
    <source>
        <strain evidence="1">VKM B-2748</strain>
    </source>
</reference>
<reference evidence="1" key="1">
    <citation type="journal article" date="2014" name="Int. J. Syst. Evol. Microbiol.">
        <title>Complete genome sequence of Corynebacterium casei LMG S-19264T (=DSM 44701T), isolated from a smear-ripened cheese.</title>
        <authorList>
            <consortium name="US DOE Joint Genome Institute (JGI-PGF)"/>
            <person name="Walter F."/>
            <person name="Albersmeier A."/>
            <person name="Kalinowski J."/>
            <person name="Ruckert C."/>
        </authorList>
    </citation>
    <scope>NUCLEOTIDE SEQUENCE</scope>
    <source>
        <strain evidence="1">VKM B-2748</strain>
    </source>
</reference>
<keyword evidence="2" id="KW-1185">Reference proteome</keyword>
<accession>A0A9W6N8U4</accession>
<gene>
    <name evidence="1" type="ORF">GCM10008174_34720</name>
</gene>
<sequence length="260" mass="29639">MDWMANRVGRGLVGYLTQELREAPQTALDAGALGAMLEVGDVILIAGRSRVSAVIRRMTSSIWSHAVLYVGDMLDVYEPDGERHVLVEMELGIGCASAPLSKYAREQLRVCRPFDLDFAEREQVARYCILRLGYDYDVKNVLDLMRYLAPVPFLSARMRRRMLALGSGLPTRAICSSLIARAFERVRYPILPRVETIEDEGLRREILHIRHHSLYMPRDFDISPYFQIVKPTLVQGFDYRKVVWAERRGAARGPARRAAE</sequence>
<dbReference type="Proteomes" id="UP001143309">
    <property type="component" value="Unassembled WGS sequence"/>
</dbReference>
<organism evidence="1 2">
    <name type="scientific">Methylopila turkensis</name>
    <dbReference type="NCBI Taxonomy" id="1437816"/>
    <lineage>
        <taxon>Bacteria</taxon>
        <taxon>Pseudomonadati</taxon>
        <taxon>Pseudomonadota</taxon>
        <taxon>Alphaproteobacteria</taxon>
        <taxon>Hyphomicrobiales</taxon>
        <taxon>Methylopilaceae</taxon>
        <taxon>Methylopila</taxon>
    </lineage>
</organism>
<protein>
    <recommendedName>
        <fullName evidence="3">Lipo-like protein</fullName>
    </recommendedName>
</protein>
<evidence type="ECO:0000313" key="1">
    <source>
        <dbReference type="EMBL" id="GLK81731.1"/>
    </source>
</evidence>
<dbReference type="AlphaFoldDB" id="A0A9W6N8U4"/>
<comment type="caution">
    <text evidence="1">The sequence shown here is derived from an EMBL/GenBank/DDBJ whole genome shotgun (WGS) entry which is preliminary data.</text>
</comment>
<dbReference type="Gene3D" id="3.90.1720.10">
    <property type="entry name" value="endopeptidase domain like (from Nostoc punctiforme)"/>
    <property type="match status" value="1"/>
</dbReference>
<evidence type="ECO:0008006" key="3">
    <source>
        <dbReference type="Google" id="ProtNLM"/>
    </source>
</evidence>